<name>A0A7X9E6N0_UNCKA</name>
<feature type="domain" description="Penicillin-binding protein dimerisation" evidence="5">
    <location>
        <begin position="59"/>
        <end position="228"/>
    </location>
</feature>
<dbReference type="Gene3D" id="3.90.1310.10">
    <property type="entry name" value="Penicillin-binding protein 2a (Domain 2)"/>
    <property type="match status" value="1"/>
</dbReference>
<dbReference type="AlphaFoldDB" id="A0A7X9E6N0"/>
<accession>A0A7X9E6N0</accession>
<organism evidence="6 7">
    <name type="scientific">candidate division WWE3 bacterium</name>
    <dbReference type="NCBI Taxonomy" id="2053526"/>
    <lineage>
        <taxon>Bacteria</taxon>
        <taxon>Katanobacteria</taxon>
    </lineage>
</organism>
<dbReference type="Proteomes" id="UP000590542">
    <property type="component" value="Unassembled WGS sequence"/>
</dbReference>
<evidence type="ECO:0000256" key="2">
    <source>
        <dbReference type="ARBA" id="ARBA00023136"/>
    </source>
</evidence>
<proteinExistence type="predicted"/>
<evidence type="ECO:0000313" key="7">
    <source>
        <dbReference type="Proteomes" id="UP000590542"/>
    </source>
</evidence>
<evidence type="ECO:0008006" key="8">
    <source>
        <dbReference type="Google" id="ProtNLM"/>
    </source>
</evidence>
<gene>
    <name evidence="6" type="ORF">GYA37_01520</name>
</gene>
<dbReference type="InterPro" id="IPR036138">
    <property type="entry name" value="PBP_dimer_sf"/>
</dbReference>
<dbReference type="PANTHER" id="PTHR30627:SF1">
    <property type="entry name" value="PEPTIDOGLYCAN D,D-TRANSPEPTIDASE FTSI"/>
    <property type="match status" value="1"/>
</dbReference>
<dbReference type="EMBL" id="JAAZNV010000006">
    <property type="protein sequence ID" value="NMB91510.1"/>
    <property type="molecule type" value="Genomic_DNA"/>
</dbReference>
<evidence type="ECO:0000256" key="3">
    <source>
        <dbReference type="SAM" id="Phobius"/>
    </source>
</evidence>
<dbReference type="InterPro" id="IPR012338">
    <property type="entry name" value="Beta-lactam/transpept-like"/>
</dbReference>
<protein>
    <recommendedName>
        <fullName evidence="8">Penicillin-binding protein 2</fullName>
    </recommendedName>
</protein>
<keyword evidence="3" id="KW-1133">Transmembrane helix</keyword>
<dbReference type="InterPro" id="IPR001460">
    <property type="entry name" value="PCN-bd_Tpept"/>
</dbReference>
<comment type="subcellular location">
    <subcellularLocation>
        <location evidence="1">Membrane</location>
    </subcellularLocation>
</comment>
<evidence type="ECO:0000256" key="1">
    <source>
        <dbReference type="ARBA" id="ARBA00004370"/>
    </source>
</evidence>
<dbReference type="Gene3D" id="3.40.710.10">
    <property type="entry name" value="DD-peptidase/beta-lactamase superfamily"/>
    <property type="match status" value="1"/>
</dbReference>
<dbReference type="SUPFAM" id="SSF56519">
    <property type="entry name" value="Penicillin binding protein dimerisation domain"/>
    <property type="match status" value="1"/>
</dbReference>
<evidence type="ECO:0000259" key="4">
    <source>
        <dbReference type="Pfam" id="PF00905"/>
    </source>
</evidence>
<dbReference type="InterPro" id="IPR005311">
    <property type="entry name" value="PBP_dimer"/>
</dbReference>
<feature type="domain" description="Penicillin-binding protein transpeptidase" evidence="4">
    <location>
        <begin position="275"/>
        <end position="582"/>
    </location>
</feature>
<sequence>MISRRKKKLPLEDWRINIIFVCFILFFFLIILRLFTIQILNHEKYSDLAQDQYWDQTTISAKRGDILSSDGYVLAGTQTYYLMFGEPKKIKDPYQVADDLASILVDLRYKETEKSGDSAQWKTKEDVKKDYFNSIYKALSLDLLWVPLQKEITPVEKEIIEGKDIKGIGFDDMPIRYYPEGSLASHVLGFVASNDKGEKTGYYGIEGGLNNDLKGKPGKLFEETDAVGLPILMGSYKKVEPVQGRNVVLTINRSIQYIVEKRLKEAVEKYDAVSGSIIVMNPFTGEVLAMANYPTYYPFDFTAEEKTSEDQRRKDVERKNLTISDTYEPGSVIKPLTISAAIDLGIVTPTTTYQDSGPTRYSDYVIDNWDGKHYGLMNIIELLQKSNNIGAAWVGHQVGREDLYKYFSNFGLGVKTNIDLEGEDSGILRDFKEWTDIDTATASFGQGLSATPLQVLNAFNVIANGGYLLQPKIISKLIDEKGSADIPVKVIRQVMSKETSNTMIDLLEKAAEGGEAKYFILKDYRVSGKTGTAQIPEGGKYSPDRTNATFVGFMTGSKAFSMIVKFEEPETSIYAAETAAPVWMQIALDLVNFFGIPPDKVINPATKN</sequence>
<dbReference type="Pfam" id="PF00905">
    <property type="entry name" value="Transpeptidase"/>
    <property type="match status" value="1"/>
</dbReference>
<evidence type="ECO:0000259" key="5">
    <source>
        <dbReference type="Pfam" id="PF03717"/>
    </source>
</evidence>
<dbReference type="Gene3D" id="3.30.450.330">
    <property type="match status" value="1"/>
</dbReference>
<dbReference type="GO" id="GO:0005886">
    <property type="term" value="C:plasma membrane"/>
    <property type="evidence" value="ECO:0007669"/>
    <property type="project" value="TreeGrafter"/>
</dbReference>
<evidence type="ECO:0000313" key="6">
    <source>
        <dbReference type="EMBL" id="NMB91510.1"/>
    </source>
</evidence>
<comment type="caution">
    <text evidence="6">The sequence shown here is derived from an EMBL/GenBank/DDBJ whole genome shotgun (WGS) entry which is preliminary data.</text>
</comment>
<reference evidence="6 7" key="1">
    <citation type="journal article" date="2020" name="Biotechnol. Biofuels">
        <title>New insights from the biogas microbiome by comprehensive genome-resolved metagenomics of nearly 1600 species originating from multiple anaerobic digesters.</title>
        <authorList>
            <person name="Campanaro S."/>
            <person name="Treu L."/>
            <person name="Rodriguez-R L.M."/>
            <person name="Kovalovszki A."/>
            <person name="Ziels R.M."/>
            <person name="Maus I."/>
            <person name="Zhu X."/>
            <person name="Kougias P.G."/>
            <person name="Basile A."/>
            <person name="Luo G."/>
            <person name="Schluter A."/>
            <person name="Konstantinidis K.T."/>
            <person name="Angelidaki I."/>
        </authorList>
    </citation>
    <scope>NUCLEOTIDE SEQUENCE [LARGE SCALE GENOMIC DNA]</scope>
    <source>
        <strain evidence="6">AS27yjCOA_202</strain>
    </source>
</reference>
<dbReference type="PANTHER" id="PTHR30627">
    <property type="entry name" value="PEPTIDOGLYCAN D,D-TRANSPEPTIDASE"/>
    <property type="match status" value="1"/>
</dbReference>
<keyword evidence="3" id="KW-0812">Transmembrane</keyword>
<dbReference type="InterPro" id="IPR050515">
    <property type="entry name" value="Beta-lactam/transpept"/>
</dbReference>
<dbReference type="GO" id="GO:0008658">
    <property type="term" value="F:penicillin binding"/>
    <property type="evidence" value="ECO:0007669"/>
    <property type="project" value="InterPro"/>
</dbReference>
<dbReference type="Pfam" id="PF03717">
    <property type="entry name" value="PBP_dimer"/>
    <property type="match status" value="1"/>
</dbReference>
<dbReference type="SUPFAM" id="SSF56601">
    <property type="entry name" value="beta-lactamase/transpeptidase-like"/>
    <property type="match status" value="1"/>
</dbReference>
<feature type="transmembrane region" description="Helical" evidence="3">
    <location>
        <begin position="14"/>
        <end position="35"/>
    </location>
</feature>
<keyword evidence="2 3" id="KW-0472">Membrane</keyword>
<dbReference type="GO" id="GO:0071555">
    <property type="term" value="P:cell wall organization"/>
    <property type="evidence" value="ECO:0007669"/>
    <property type="project" value="TreeGrafter"/>
</dbReference>